<proteinExistence type="inferred from homology"/>
<evidence type="ECO:0000256" key="2">
    <source>
        <dbReference type="ARBA" id="ARBA00007742"/>
    </source>
</evidence>
<accession>A0ABD3TND1</accession>
<feature type="transmembrane region" description="Helical" evidence="6">
    <location>
        <begin position="15"/>
        <end position="35"/>
    </location>
</feature>
<comment type="subcellular location">
    <subcellularLocation>
        <location evidence="1">Membrane</location>
        <topology evidence="1">Multi-pass membrane protein</topology>
    </subcellularLocation>
</comment>
<feature type="transmembrane region" description="Helical" evidence="6">
    <location>
        <begin position="223"/>
        <end position="239"/>
    </location>
</feature>
<evidence type="ECO:0000256" key="1">
    <source>
        <dbReference type="ARBA" id="ARBA00004141"/>
    </source>
</evidence>
<dbReference type="Pfam" id="PF02544">
    <property type="entry name" value="Steroid_dh"/>
    <property type="match status" value="1"/>
</dbReference>
<protein>
    <recommendedName>
        <fullName evidence="7">3-oxo-5-alpha-steroid 4-dehydrogenase C-terminal domain-containing protein</fullName>
    </recommendedName>
</protein>
<dbReference type="PANTHER" id="PTHR10556">
    <property type="entry name" value="3-OXO-5-ALPHA-STEROID 4-DEHYDROGENASE"/>
    <property type="match status" value="1"/>
</dbReference>
<sequence length="267" mass="29861">MVLSVLLPLIYPPPASIVITAMSVLGFVSLSNGGWMEIKGKHMQYSKLLGHDKSPKQQKVVPSKIGMAVLYTPAFLAGAASFWLFPVGGGDLRFTLLRAAVTTHFFKRVLEVLFLHKFSGSVDVEAMITISLSYFTFSATSIYTQYLTLGLAEPAIDLKYIGIPLFLVGIGGNFYHHYLLTTLRTKGEKQYKIPQGGLFSLVICPHYLFEIIGFLGISCISQTLYTFSFTMGTFFYLMGRSCATRKWYDSKFEDFPKDVKALIPYIF</sequence>
<dbReference type="InterPro" id="IPR001104">
    <property type="entry name" value="3-oxo-5_a-steroid_4-DH_C"/>
</dbReference>
<comment type="caution">
    <text evidence="8">The sequence shown here is derived from an EMBL/GenBank/DDBJ whole genome shotgun (WGS) entry which is preliminary data.</text>
</comment>
<dbReference type="FunFam" id="1.20.120.1630:FF:000017">
    <property type="entry name" value="3-oxo-5-alpha-steroid 4-dehydrogenase family protein"/>
    <property type="match status" value="1"/>
</dbReference>
<evidence type="ECO:0000256" key="4">
    <source>
        <dbReference type="ARBA" id="ARBA00022989"/>
    </source>
</evidence>
<feature type="transmembrane region" description="Helical" evidence="6">
    <location>
        <begin position="158"/>
        <end position="175"/>
    </location>
</feature>
<evidence type="ECO:0000313" key="8">
    <source>
        <dbReference type="EMBL" id="KAL3838136.1"/>
    </source>
</evidence>
<feature type="transmembrane region" description="Helical" evidence="6">
    <location>
        <begin position="65"/>
        <end position="84"/>
    </location>
</feature>
<dbReference type="Gene3D" id="1.20.120.1630">
    <property type="match status" value="1"/>
</dbReference>
<dbReference type="GO" id="GO:0016020">
    <property type="term" value="C:membrane"/>
    <property type="evidence" value="ECO:0007669"/>
    <property type="project" value="UniProtKB-SubCell"/>
</dbReference>
<dbReference type="PROSITE" id="PS50244">
    <property type="entry name" value="S5A_REDUCTASE"/>
    <property type="match status" value="1"/>
</dbReference>
<dbReference type="EMBL" id="JBJXBP010000003">
    <property type="protein sequence ID" value="KAL3838136.1"/>
    <property type="molecule type" value="Genomic_DNA"/>
</dbReference>
<evidence type="ECO:0000256" key="3">
    <source>
        <dbReference type="ARBA" id="ARBA00022692"/>
    </source>
</evidence>
<feature type="domain" description="3-oxo-5-alpha-steroid 4-dehydrogenase C-terminal" evidence="7">
    <location>
        <begin position="152"/>
        <end position="267"/>
    </location>
</feature>
<evidence type="ECO:0000256" key="5">
    <source>
        <dbReference type="ARBA" id="ARBA00023136"/>
    </source>
</evidence>
<comment type="similarity">
    <text evidence="2">Belongs to the steroid 5-alpha reductase family.</text>
</comment>
<feature type="transmembrane region" description="Helical" evidence="6">
    <location>
        <begin position="196"/>
        <end position="217"/>
    </location>
</feature>
<reference evidence="8 9" key="1">
    <citation type="submission" date="2024-12" db="EMBL/GenBank/DDBJ databases">
        <title>The unique morphological basis and parallel evolutionary history of personate flowers in Penstemon.</title>
        <authorList>
            <person name="Depatie T.H."/>
            <person name="Wessinger C.A."/>
        </authorList>
    </citation>
    <scope>NUCLEOTIDE SEQUENCE [LARGE SCALE GENOMIC DNA]</scope>
    <source>
        <strain evidence="8">WTNN_2</strain>
        <tissue evidence="8">Leaf</tissue>
    </source>
</reference>
<keyword evidence="5 6" id="KW-0472">Membrane</keyword>
<gene>
    <name evidence="8" type="ORF">ACJIZ3_022727</name>
</gene>
<name>A0ABD3TND1_9LAMI</name>
<organism evidence="8 9">
    <name type="scientific">Penstemon smallii</name>
    <dbReference type="NCBI Taxonomy" id="265156"/>
    <lineage>
        <taxon>Eukaryota</taxon>
        <taxon>Viridiplantae</taxon>
        <taxon>Streptophyta</taxon>
        <taxon>Embryophyta</taxon>
        <taxon>Tracheophyta</taxon>
        <taxon>Spermatophyta</taxon>
        <taxon>Magnoliopsida</taxon>
        <taxon>eudicotyledons</taxon>
        <taxon>Gunneridae</taxon>
        <taxon>Pentapetalae</taxon>
        <taxon>asterids</taxon>
        <taxon>lamiids</taxon>
        <taxon>Lamiales</taxon>
        <taxon>Plantaginaceae</taxon>
        <taxon>Cheloneae</taxon>
        <taxon>Penstemon</taxon>
    </lineage>
</organism>
<dbReference type="Proteomes" id="UP001634393">
    <property type="component" value="Unassembled WGS sequence"/>
</dbReference>
<dbReference type="PANTHER" id="PTHR10556:SF35">
    <property type="entry name" value="3-OXO-5-ALPHA-STEROID 4-DEHYDROGENASE FAMILY PROTEIN"/>
    <property type="match status" value="1"/>
</dbReference>
<dbReference type="AlphaFoldDB" id="A0ABD3TND1"/>
<keyword evidence="9" id="KW-1185">Reference proteome</keyword>
<evidence type="ECO:0000313" key="9">
    <source>
        <dbReference type="Proteomes" id="UP001634393"/>
    </source>
</evidence>
<evidence type="ECO:0000256" key="6">
    <source>
        <dbReference type="SAM" id="Phobius"/>
    </source>
</evidence>
<dbReference type="InterPro" id="IPR039357">
    <property type="entry name" value="SRD5A/TECR"/>
</dbReference>
<evidence type="ECO:0000259" key="7">
    <source>
        <dbReference type="Pfam" id="PF02544"/>
    </source>
</evidence>
<keyword evidence="3 6" id="KW-0812">Transmembrane</keyword>
<keyword evidence="4 6" id="KW-1133">Transmembrane helix</keyword>